<dbReference type="InterPro" id="IPR013750">
    <property type="entry name" value="GHMP_kinase_C_dom"/>
</dbReference>
<dbReference type="PIRSF" id="PIRSF000676">
    <property type="entry name" value="Homoser_kin"/>
    <property type="match status" value="1"/>
</dbReference>
<dbReference type="InterPro" id="IPR036554">
    <property type="entry name" value="GHMP_kinase_C_sf"/>
</dbReference>
<evidence type="ECO:0000256" key="3">
    <source>
        <dbReference type="ARBA" id="ARBA00012078"/>
    </source>
</evidence>
<evidence type="ECO:0000256" key="4">
    <source>
        <dbReference type="ARBA" id="ARBA00017858"/>
    </source>
</evidence>
<comment type="pathway">
    <text evidence="1 11">Amino-acid biosynthesis; L-threonine biosynthesis; L-threonine from L-aspartate: step 4/5.</text>
</comment>
<evidence type="ECO:0000256" key="7">
    <source>
        <dbReference type="ARBA" id="ARBA00022697"/>
    </source>
</evidence>
<dbReference type="InterPro" id="IPR000870">
    <property type="entry name" value="Homoserine_kinase"/>
</dbReference>
<proteinExistence type="inferred from homology"/>
<feature type="binding site" evidence="11">
    <location>
        <begin position="98"/>
        <end position="108"/>
    </location>
    <ligand>
        <name>ATP</name>
        <dbReference type="ChEBI" id="CHEBI:30616"/>
    </ligand>
</feature>
<accession>H1KXC3</accession>
<dbReference type="Proteomes" id="UP000003706">
    <property type="component" value="Unassembled WGS sequence"/>
</dbReference>
<evidence type="ECO:0000256" key="5">
    <source>
        <dbReference type="ARBA" id="ARBA00022605"/>
    </source>
</evidence>
<dbReference type="PANTHER" id="PTHR20861:SF1">
    <property type="entry name" value="HOMOSERINE KINASE"/>
    <property type="match status" value="1"/>
</dbReference>
<sequence length="309" mass="33534">MNKKLYGDKMRKVTVRSPATSANLGPGFDVFGLCLEEPYDIISVEKIEDGIKIEVDGEKSGEIPTEPDKNTAGVVAKAMMKDFNIKEGIKIHITKGIKPGSGLGSSSASSAGVAVAISELFNLKPSKLKLVEYAALGEGVAAGSPHADNVAPAIFGGFTMVTNYNPLEILHVPVEMEVLIALPDIQISTKEAREILPKKIEMGEMINNVGKACGMVYSLFKNDIELFGKYMMMDKVVEPRRAKLIPKYEEVKEKVKDKVYGITISGAGPAIIAIPKKEYILEVKELFEDVWGRVYLTKVGGGVSVLEKL</sequence>
<dbReference type="AlphaFoldDB" id="H1KXC3"/>
<evidence type="ECO:0000259" key="12">
    <source>
        <dbReference type="Pfam" id="PF00288"/>
    </source>
</evidence>
<name>H1KXC3_9EURY</name>
<dbReference type="PANTHER" id="PTHR20861">
    <property type="entry name" value="HOMOSERINE/4-DIPHOSPHOCYTIDYL-2-C-METHYL-D-ERYTHRITOL KINASE"/>
    <property type="match status" value="1"/>
</dbReference>
<evidence type="ECO:0000259" key="13">
    <source>
        <dbReference type="Pfam" id="PF08544"/>
    </source>
</evidence>
<keyword evidence="9 11" id="KW-0418">Kinase</keyword>
<dbReference type="EC" id="2.7.1.39" evidence="3 11"/>
<keyword evidence="5 11" id="KW-0028">Amino-acid biosynthesis</keyword>
<evidence type="ECO:0000256" key="1">
    <source>
        <dbReference type="ARBA" id="ARBA00005015"/>
    </source>
</evidence>
<comment type="subcellular location">
    <subcellularLocation>
        <location evidence="11">Cytoplasm</location>
    </subcellularLocation>
</comment>
<evidence type="ECO:0000256" key="8">
    <source>
        <dbReference type="ARBA" id="ARBA00022741"/>
    </source>
</evidence>
<dbReference type="InterPro" id="IPR006203">
    <property type="entry name" value="GHMP_knse_ATP-bd_CS"/>
</dbReference>
<dbReference type="SUPFAM" id="SSF54211">
    <property type="entry name" value="Ribosomal protein S5 domain 2-like"/>
    <property type="match status" value="1"/>
</dbReference>
<dbReference type="Gene3D" id="3.30.230.10">
    <property type="match status" value="1"/>
</dbReference>
<keyword evidence="8 11" id="KW-0547">Nucleotide-binding</keyword>
<evidence type="ECO:0000313" key="15">
    <source>
        <dbReference type="Proteomes" id="UP000003706"/>
    </source>
</evidence>
<feature type="domain" description="GHMP kinase N-terminal" evidence="12">
    <location>
        <begin position="72"/>
        <end position="157"/>
    </location>
</feature>
<dbReference type="SUPFAM" id="SSF55060">
    <property type="entry name" value="GHMP Kinase, C-terminal domain"/>
    <property type="match status" value="1"/>
</dbReference>
<evidence type="ECO:0000256" key="2">
    <source>
        <dbReference type="ARBA" id="ARBA00007370"/>
    </source>
</evidence>
<evidence type="ECO:0000256" key="10">
    <source>
        <dbReference type="ARBA" id="ARBA00022840"/>
    </source>
</evidence>
<feature type="domain" description="GHMP kinase C-terminal" evidence="13">
    <location>
        <begin position="215"/>
        <end position="278"/>
    </location>
</feature>
<comment type="similarity">
    <text evidence="2 11">Belongs to the GHMP kinase family. Homoserine kinase subfamily.</text>
</comment>
<comment type="caution">
    <text evidence="14">The sequence shown here is derived from an EMBL/GenBank/DDBJ whole genome shotgun (WGS) entry which is preliminary data.</text>
</comment>
<organism evidence="14 15">
    <name type="scientific">Methanotorris formicicus Mc-S-70</name>
    <dbReference type="NCBI Taxonomy" id="647171"/>
    <lineage>
        <taxon>Archaea</taxon>
        <taxon>Methanobacteriati</taxon>
        <taxon>Methanobacteriota</taxon>
        <taxon>Methanomada group</taxon>
        <taxon>Methanococci</taxon>
        <taxon>Methanococcales</taxon>
        <taxon>Methanocaldococcaceae</taxon>
        <taxon>Methanotorris</taxon>
    </lineage>
</organism>
<dbReference type="HAMAP" id="MF_00384">
    <property type="entry name" value="Homoser_kinase"/>
    <property type="match status" value="1"/>
</dbReference>
<evidence type="ECO:0000256" key="11">
    <source>
        <dbReference type="HAMAP-Rule" id="MF_00384"/>
    </source>
</evidence>
<keyword evidence="10 11" id="KW-0067">ATP-binding</keyword>
<dbReference type="PATRIC" id="fig|647171.4.peg.443"/>
<dbReference type="UniPathway" id="UPA00050">
    <property type="reaction ID" value="UER00064"/>
</dbReference>
<dbReference type="InterPro" id="IPR006204">
    <property type="entry name" value="GHMP_kinase_N_dom"/>
</dbReference>
<protein>
    <recommendedName>
        <fullName evidence="4 11">Homoserine kinase</fullName>
        <shortName evidence="11">HK</shortName>
        <shortName evidence="11">HSK</shortName>
        <ecNumber evidence="3 11">2.7.1.39</ecNumber>
    </recommendedName>
</protein>
<comment type="function">
    <text evidence="11">Catalyzes the ATP-dependent phosphorylation of L-homoserine to L-homoserine phosphate.</text>
</comment>
<dbReference type="InterPro" id="IPR020568">
    <property type="entry name" value="Ribosomal_Su5_D2-typ_SF"/>
</dbReference>
<dbReference type="Pfam" id="PF08544">
    <property type="entry name" value="GHMP_kinases_C"/>
    <property type="match status" value="1"/>
</dbReference>
<dbReference type="GO" id="GO:0004413">
    <property type="term" value="F:homoserine kinase activity"/>
    <property type="evidence" value="ECO:0007669"/>
    <property type="project" value="UniProtKB-UniRule"/>
</dbReference>
<reference evidence="14 15" key="1">
    <citation type="submission" date="2011-09" db="EMBL/GenBank/DDBJ databases">
        <title>The draft genome of Methanotorris formicicus Mc-S-70.</title>
        <authorList>
            <consortium name="US DOE Joint Genome Institute (JGI-PGF)"/>
            <person name="Lucas S."/>
            <person name="Han J."/>
            <person name="Lapidus A."/>
            <person name="Cheng J.-F."/>
            <person name="Goodwin L."/>
            <person name="Pitluck S."/>
            <person name="Peters L."/>
            <person name="Land M.L."/>
            <person name="Hauser L."/>
            <person name="Sieprawska-Lupa M."/>
            <person name="Takai K."/>
            <person name="Miyazaki J."/>
            <person name="Whitman W."/>
            <person name="Woyke T.J."/>
        </authorList>
    </citation>
    <scope>NUCLEOTIDE SEQUENCE [LARGE SCALE GENOMIC DNA]</scope>
    <source>
        <strain evidence="14 15">Mc-S-70</strain>
    </source>
</reference>
<evidence type="ECO:0000313" key="14">
    <source>
        <dbReference type="EMBL" id="EHP88335.1"/>
    </source>
</evidence>
<dbReference type="InterPro" id="IPR014721">
    <property type="entry name" value="Ribsml_uS5_D2-typ_fold_subgr"/>
</dbReference>
<dbReference type="GO" id="GO:0005737">
    <property type="term" value="C:cytoplasm"/>
    <property type="evidence" value="ECO:0007669"/>
    <property type="project" value="UniProtKB-SubCell"/>
</dbReference>
<dbReference type="EMBL" id="AGJL01000008">
    <property type="protein sequence ID" value="EHP88335.1"/>
    <property type="molecule type" value="Genomic_DNA"/>
</dbReference>
<dbReference type="NCBIfam" id="NF002288">
    <property type="entry name" value="PRK01212.1-4"/>
    <property type="match status" value="1"/>
</dbReference>
<dbReference type="Pfam" id="PF00288">
    <property type="entry name" value="GHMP_kinases_N"/>
    <property type="match status" value="1"/>
</dbReference>
<dbReference type="GO" id="GO:0005524">
    <property type="term" value="F:ATP binding"/>
    <property type="evidence" value="ECO:0007669"/>
    <property type="project" value="UniProtKB-UniRule"/>
</dbReference>
<evidence type="ECO:0000256" key="9">
    <source>
        <dbReference type="ARBA" id="ARBA00022777"/>
    </source>
</evidence>
<dbReference type="PROSITE" id="PS00627">
    <property type="entry name" value="GHMP_KINASES_ATP"/>
    <property type="match status" value="1"/>
</dbReference>
<dbReference type="STRING" id="647171.MetfoDRAFT_0446"/>
<dbReference type="PRINTS" id="PR00958">
    <property type="entry name" value="HOMSERKINASE"/>
</dbReference>
<keyword evidence="11" id="KW-0963">Cytoplasm</keyword>
<keyword evidence="15" id="KW-1185">Reference proteome</keyword>
<gene>
    <name evidence="11" type="primary">thrB</name>
    <name evidence="14" type="ORF">MetfoDRAFT_0446</name>
</gene>
<keyword evidence="7 11" id="KW-0791">Threonine biosynthesis</keyword>
<keyword evidence="6 11" id="KW-0808">Transferase</keyword>
<dbReference type="NCBIfam" id="TIGR00191">
    <property type="entry name" value="thrB"/>
    <property type="match status" value="1"/>
</dbReference>
<dbReference type="Gene3D" id="3.30.70.890">
    <property type="entry name" value="GHMP kinase, C-terminal domain"/>
    <property type="match status" value="1"/>
</dbReference>
<dbReference type="GO" id="GO:0009088">
    <property type="term" value="P:threonine biosynthetic process"/>
    <property type="evidence" value="ECO:0007669"/>
    <property type="project" value="UniProtKB-UniRule"/>
</dbReference>
<evidence type="ECO:0000256" key="6">
    <source>
        <dbReference type="ARBA" id="ARBA00022679"/>
    </source>
</evidence>
<comment type="catalytic activity">
    <reaction evidence="11">
        <text>L-homoserine + ATP = O-phospho-L-homoserine + ADP + H(+)</text>
        <dbReference type="Rhea" id="RHEA:13985"/>
        <dbReference type="ChEBI" id="CHEBI:15378"/>
        <dbReference type="ChEBI" id="CHEBI:30616"/>
        <dbReference type="ChEBI" id="CHEBI:57476"/>
        <dbReference type="ChEBI" id="CHEBI:57590"/>
        <dbReference type="ChEBI" id="CHEBI:456216"/>
        <dbReference type="EC" id="2.7.1.39"/>
    </reaction>
</comment>